<evidence type="ECO:0000313" key="8">
    <source>
        <dbReference type="EMBL" id="KAG6378674.1"/>
    </source>
</evidence>
<dbReference type="OrthoDB" id="2436667at2759"/>
<comment type="caution">
    <text evidence="8">The sequence shown here is derived from an EMBL/GenBank/DDBJ whole genome shotgun (WGS) entry which is preliminary data.</text>
</comment>
<feature type="transmembrane region" description="Helical" evidence="7">
    <location>
        <begin position="241"/>
        <end position="259"/>
    </location>
</feature>
<evidence type="ECO:0000256" key="7">
    <source>
        <dbReference type="SAM" id="Phobius"/>
    </source>
</evidence>
<feature type="compositionally biased region" description="Low complexity" evidence="6">
    <location>
        <begin position="315"/>
        <end position="334"/>
    </location>
</feature>
<evidence type="ECO:0000256" key="1">
    <source>
        <dbReference type="ARBA" id="ARBA00004141"/>
    </source>
</evidence>
<dbReference type="GO" id="GO:0032977">
    <property type="term" value="F:membrane insertase activity"/>
    <property type="evidence" value="ECO:0007669"/>
    <property type="project" value="InterPro"/>
</dbReference>
<dbReference type="Proteomes" id="UP000683000">
    <property type="component" value="Unassembled WGS sequence"/>
</dbReference>
<protein>
    <submittedName>
        <fullName evidence="8">Uncharacterized protein</fullName>
    </submittedName>
</protein>
<comment type="similarity">
    <text evidence="2">Belongs to the OXA1/ALB3/YidC family.</text>
</comment>
<feature type="region of interest" description="Disordered" evidence="6">
    <location>
        <begin position="315"/>
        <end position="340"/>
    </location>
</feature>
<evidence type="ECO:0000256" key="5">
    <source>
        <dbReference type="ARBA" id="ARBA00023136"/>
    </source>
</evidence>
<evidence type="ECO:0000256" key="3">
    <source>
        <dbReference type="ARBA" id="ARBA00022692"/>
    </source>
</evidence>
<sequence>MLARYAPRSGSIIHKAYYQQPQLGLSRNQSRRTFVSLDVLKDGFLDLAIALPIPPSWPAYSTTIILCTVLTRLAFTVPFSVWSKRRQWRAEEQVLPRLQSEGPVIAKRVLEDMREEKVRGTKEELQTVHRTRMKAAVAARQKELFAEYRCQPTTTIAIPLLTHTPTPFDSESFLTLSTLLHPDPTATLPIALGFITLANVESTRWFMTDQQREREVEAQKRREERIAKGERFIEPQKVIKSALRLISVGRILVATMVPGVQLLSSTVGFPSSSTLQSVVLYWVTSATFGLVQTWLFDYWELRRKRRLSALASSSSAPHALSSSSPVVSPSSPVVNQRRKK</sequence>
<feature type="transmembrane region" description="Helical" evidence="7">
    <location>
        <begin position="59"/>
        <end position="82"/>
    </location>
</feature>
<dbReference type="GO" id="GO:0033617">
    <property type="term" value="P:mitochondrial respiratory chain complex IV assembly"/>
    <property type="evidence" value="ECO:0007669"/>
    <property type="project" value="TreeGrafter"/>
</dbReference>
<name>A0A8I2YV79_9AGAM</name>
<evidence type="ECO:0000256" key="6">
    <source>
        <dbReference type="SAM" id="MobiDB-lite"/>
    </source>
</evidence>
<evidence type="ECO:0000256" key="4">
    <source>
        <dbReference type="ARBA" id="ARBA00022989"/>
    </source>
</evidence>
<dbReference type="EMBL" id="JAGFBS010000006">
    <property type="protein sequence ID" value="KAG6378674.1"/>
    <property type="molecule type" value="Genomic_DNA"/>
</dbReference>
<keyword evidence="9" id="KW-1185">Reference proteome</keyword>
<keyword evidence="3 7" id="KW-0812">Transmembrane</keyword>
<gene>
    <name evidence="8" type="ORF">JVT61DRAFT_12945</name>
</gene>
<organism evidence="8 9">
    <name type="scientific">Boletus reticuloceps</name>
    <dbReference type="NCBI Taxonomy" id="495285"/>
    <lineage>
        <taxon>Eukaryota</taxon>
        <taxon>Fungi</taxon>
        <taxon>Dikarya</taxon>
        <taxon>Basidiomycota</taxon>
        <taxon>Agaricomycotina</taxon>
        <taxon>Agaricomycetes</taxon>
        <taxon>Agaricomycetidae</taxon>
        <taxon>Boletales</taxon>
        <taxon>Boletineae</taxon>
        <taxon>Boletaceae</taxon>
        <taxon>Boletoideae</taxon>
        <taxon>Boletus</taxon>
    </lineage>
</organism>
<reference evidence="8" key="1">
    <citation type="submission" date="2021-03" db="EMBL/GenBank/DDBJ databases">
        <title>Evolutionary innovations through gain and loss of genes in the ectomycorrhizal Boletales.</title>
        <authorList>
            <person name="Wu G."/>
            <person name="Miyauchi S."/>
            <person name="Morin E."/>
            <person name="Yang Z.-L."/>
            <person name="Xu J."/>
            <person name="Martin F.M."/>
        </authorList>
    </citation>
    <scope>NUCLEOTIDE SEQUENCE</scope>
    <source>
        <strain evidence="8">BR01</strain>
    </source>
</reference>
<dbReference type="InterPro" id="IPR001708">
    <property type="entry name" value="YidC/ALB3/OXA1/COX18"/>
</dbReference>
<dbReference type="GO" id="GO:0005743">
    <property type="term" value="C:mitochondrial inner membrane"/>
    <property type="evidence" value="ECO:0007669"/>
    <property type="project" value="TreeGrafter"/>
</dbReference>
<proteinExistence type="inferred from homology"/>
<evidence type="ECO:0000313" key="9">
    <source>
        <dbReference type="Proteomes" id="UP000683000"/>
    </source>
</evidence>
<comment type="subcellular location">
    <subcellularLocation>
        <location evidence="1">Membrane</location>
        <topology evidence="1">Multi-pass membrane protein</topology>
    </subcellularLocation>
</comment>
<keyword evidence="5 7" id="KW-0472">Membrane</keyword>
<feature type="transmembrane region" description="Helical" evidence="7">
    <location>
        <begin position="279"/>
        <end position="299"/>
    </location>
</feature>
<dbReference type="GO" id="GO:0032979">
    <property type="term" value="P:protein insertion into mitochondrial inner membrane from matrix"/>
    <property type="evidence" value="ECO:0007669"/>
    <property type="project" value="TreeGrafter"/>
</dbReference>
<dbReference type="PANTHER" id="PTHR12428:SF65">
    <property type="entry name" value="CYTOCHROME C OXIDASE ASSEMBLY PROTEIN COX18, MITOCHONDRIAL"/>
    <property type="match status" value="1"/>
</dbReference>
<accession>A0A8I2YV79</accession>
<dbReference type="AlphaFoldDB" id="A0A8I2YV79"/>
<keyword evidence="4 7" id="KW-1133">Transmembrane helix</keyword>
<dbReference type="PANTHER" id="PTHR12428">
    <property type="entry name" value="OXA1"/>
    <property type="match status" value="1"/>
</dbReference>
<evidence type="ECO:0000256" key="2">
    <source>
        <dbReference type="ARBA" id="ARBA00009877"/>
    </source>
</evidence>